<dbReference type="Proteomes" id="UP000887577">
    <property type="component" value="Unplaced"/>
</dbReference>
<organism evidence="1 2">
    <name type="scientific">Panagrolaimus superbus</name>
    <dbReference type="NCBI Taxonomy" id="310955"/>
    <lineage>
        <taxon>Eukaryota</taxon>
        <taxon>Metazoa</taxon>
        <taxon>Ecdysozoa</taxon>
        <taxon>Nematoda</taxon>
        <taxon>Chromadorea</taxon>
        <taxon>Rhabditida</taxon>
        <taxon>Tylenchina</taxon>
        <taxon>Panagrolaimomorpha</taxon>
        <taxon>Panagrolaimoidea</taxon>
        <taxon>Panagrolaimidae</taxon>
        <taxon>Panagrolaimus</taxon>
    </lineage>
</organism>
<reference evidence="2" key="1">
    <citation type="submission" date="2022-11" db="UniProtKB">
        <authorList>
            <consortium name="WormBaseParasite"/>
        </authorList>
    </citation>
    <scope>IDENTIFICATION</scope>
</reference>
<sequence length="156" mass="18149">MQKSFYEFDAAKELIREGIGKYKGYDEFYMMLGQIYVQEKKIPEARKAFVQTIVEGIHQCRNSIQTWLELIRFENSQGELVKAGLYLDMGNIIKHRHNELLLLESFRLELGAGQKEIAQHILSKALQECEKSGLLWAETIFLEPSHSRQLLLFILS</sequence>
<proteinExistence type="predicted"/>
<evidence type="ECO:0000313" key="2">
    <source>
        <dbReference type="WBParaSite" id="PSU_v2.g2779.t1"/>
    </source>
</evidence>
<dbReference type="AlphaFoldDB" id="A0A914YXG1"/>
<protein>
    <submittedName>
        <fullName evidence="2">Uncharacterized protein</fullName>
    </submittedName>
</protein>
<dbReference type="Gene3D" id="1.25.40.10">
    <property type="entry name" value="Tetratricopeptide repeat domain"/>
    <property type="match status" value="1"/>
</dbReference>
<dbReference type="WBParaSite" id="PSU_v2.g2779.t1">
    <property type="protein sequence ID" value="PSU_v2.g2779.t1"/>
    <property type="gene ID" value="PSU_v2.g2779"/>
</dbReference>
<accession>A0A914YXG1</accession>
<evidence type="ECO:0000313" key="1">
    <source>
        <dbReference type="Proteomes" id="UP000887577"/>
    </source>
</evidence>
<dbReference type="SUPFAM" id="SSF48452">
    <property type="entry name" value="TPR-like"/>
    <property type="match status" value="1"/>
</dbReference>
<name>A0A914YXG1_9BILA</name>
<dbReference type="InterPro" id="IPR011990">
    <property type="entry name" value="TPR-like_helical_dom_sf"/>
</dbReference>
<keyword evidence="1" id="KW-1185">Reference proteome</keyword>